<keyword evidence="2" id="KW-0479">Metal-binding</keyword>
<evidence type="ECO:0000256" key="6">
    <source>
        <dbReference type="RuleBase" id="RU003983"/>
    </source>
</evidence>
<dbReference type="Pfam" id="PF17820">
    <property type="entry name" value="PDZ_6"/>
    <property type="match status" value="1"/>
</dbReference>
<comment type="caution">
    <text evidence="8">The sequence shown here is derived from an EMBL/GenBank/DDBJ whole genome shotgun (WGS) entry which is preliminary data.</text>
</comment>
<dbReference type="GO" id="GO:0006508">
    <property type="term" value="P:proteolysis"/>
    <property type="evidence" value="ECO:0007669"/>
    <property type="project" value="UniProtKB-KW"/>
</dbReference>
<dbReference type="Gene3D" id="3.30.2010.10">
    <property type="entry name" value="Metalloproteases ('zincins'), catalytic domain"/>
    <property type="match status" value="1"/>
</dbReference>
<evidence type="ECO:0000256" key="4">
    <source>
        <dbReference type="ARBA" id="ARBA00022833"/>
    </source>
</evidence>
<dbReference type="AlphaFoldDB" id="A0A2N7QFR7"/>
<organism evidence="8 9">
    <name type="scientific">Thermodesulfobacterium geofontis</name>
    <dbReference type="NCBI Taxonomy" id="1295609"/>
    <lineage>
        <taxon>Bacteria</taxon>
        <taxon>Pseudomonadati</taxon>
        <taxon>Thermodesulfobacteriota</taxon>
        <taxon>Thermodesulfobacteria</taxon>
        <taxon>Thermodesulfobacteriales</taxon>
        <taxon>Thermodesulfobacteriaceae</taxon>
        <taxon>Thermodesulfobacterium</taxon>
    </lineage>
</organism>
<evidence type="ECO:0000256" key="3">
    <source>
        <dbReference type="ARBA" id="ARBA00022801"/>
    </source>
</evidence>
<feature type="domain" description="PDZ" evidence="7">
    <location>
        <begin position="106"/>
        <end position="197"/>
    </location>
</feature>
<dbReference type="EMBL" id="PNJD01000129">
    <property type="protein sequence ID" value="PMP97763.1"/>
    <property type="molecule type" value="Genomic_DNA"/>
</dbReference>
<keyword evidence="5 6" id="KW-0482">Metalloprotease</keyword>
<dbReference type="InterPro" id="IPR036034">
    <property type="entry name" value="PDZ_sf"/>
</dbReference>
<dbReference type="SMART" id="SM00228">
    <property type="entry name" value="PDZ"/>
    <property type="match status" value="1"/>
</dbReference>
<comment type="similarity">
    <text evidence="6">Belongs to the peptidase M48 family.</text>
</comment>
<dbReference type="SUPFAM" id="SSF50156">
    <property type="entry name" value="PDZ domain-like"/>
    <property type="match status" value="1"/>
</dbReference>
<sequence length="291" mass="32973">MKRNTLFYLCLLSFLFIALLLQNAYSLKLPEVSKEEIQKEEKYQQELALKALPSWRKQYVSSQRLTSDAKKALTVSYRILLSATDLFPPERFKPSSENPERKELACALGFQLEEVAVGNETYFSPLVENGFVKKDQIGFVVSFVIPGSSLEKAGLKVGDVLVEIDNKNVLDWEEKLSIYEKEEKINNTLTKMCLSPDEVHKFTVLRISNGTVEKKEISFSPDKLFNLELKYLTNANVVNAWTDGKTFYITKKLVDFLDDEDLIAAVIAHETGHALLNHPDSTRKRATAGAI</sequence>
<dbReference type="Pfam" id="PF01435">
    <property type="entry name" value="Peptidase_M48"/>
    <property type="match status" value="1"/>
</dbReference>
<dbReference type="Gene3D" id="2.30.42.10">
    <property type="match status" value="1"/>
</dbReference>
<accession>A0A2N7QFR7</accession>
<dbReference type="GO" id="GO:0046872">
    <property type="term" value="F:metal ion binding"/>
    <property type="evidence" value="ECO:0007669"/>
    <property type="project" value="UniProtKB-KW"/>
</dbReference>
<evidence type="ECO:0000256" key="1">
    <source>
        <dbReference type="ARBA" id="ARBA00022670"/>
    </source>
</evidence>
<keyword evidence="3 6" id="KW-0378">Hydrolase</keyword>
<evidence type="ECO:0000313" key="8">
    <source>
        <dbReference type="EMBL" id="PMP97763.1"/>
    </source>
</evidence>
<dbReference type="InterPro" id="IPR041489">
    <property type="entry name" value="PDZ_6"/>
</dbReference>
<evidence type="ECO:0000256" key="2">
    <source>
        <dbReference type="ARBA" id="ARBA00022723"/>
    </source>
</evidence>
<reference evidence="8 9" key="1">
    <citation type="submission" date="2018-01" db="EMBL/GenBank/DDBJ databases">
        <title>Metagenomic assembled genomes from two thermal pools in the Uzon Caldera, Kamchatka, Russia.</title>
        <authorList>
            <person name="Wilkins L."/>
            <person name="Ettinger C."/>
        </authorList>
    </citation>
    <scope>NUCLEOTIDE SEQUENCE [LARGE SCALE GENOMIC DNA]</scope>
    <source>
        <strain evidence="8">ARK-04</strain>
    </source>
</reference>
<protein>
    <recommendedName>
        <fullName evidence="7">PDZ domain-containing protein</fullName>
    </recommendedName>
</protein>
<comment type="cofactor">
    <cofactor evidence="6">
        <name>Zn(2+)</name>
        <dbReference type="ChEBI" id="CHEBI:29105"/>
    </cofactor>
    <text evidence="6">Binds 1 zinc ion per subunit.</text>
</comment>
<proteinExistence type="inferred from homology"/>
<evidence type="ECO:0000256" key="5">
    <source>
        <dbReference type="ARBA" id="ARBA00023049"/>
    </source>
</evidence>
<dbReference type="InterPro" id="IPR001478">
    <property type="entry name" value="PDZ"/>
</dbReference>
<evidence type="ECO:0000313" key="9">
    <source>
        <dbReference type="Proteomes" id="UP000235619"/>
    </source>
</evidence>
<keyword evidence="4 6" id="KW-0862">Zinc</keyword>
<feature type="non-terminal residue" evidence="8">
    <location>
        <position position="291"/>
    </location>
</feature>
<dbReference type="InterPro" id="IPR001915">
    <property type="entry name" value="Peptidase_M48"/>
</dbReference>
<dbReference type="Proteomes" id="UP000235619">
    <property type="component" value="Unassembled WGS sequence"/>
</dbReference>
<gene>
    <name evidence="8" type="ORF">C0169_02080</name>
</gene>
<evidence type="ECO:0000259" key="7">
    <source>
        <dbReference type="SMART" id="SM00228"/>
    </source>
</evidence>
<keyword evidence="1 6" id="KW-0645">Protease</keyword>
<name>A0A2N7QFR7_9BACT</name>
<dbReference type="GO" id="GO:0004222">
    <property type="term" value="F:metalloendopeptidase activity"/>
    <property type="evidence" value="ECO:0007669"/>
    <property type="project" value="InterPro"/>
</dbReference>